<feature type="transmembrane region" description="Helical" evidence="6">
    <location>
        <begin position="447"/>
        <end position="467"/>
    </location>
</feature>
<dbReference type="Gene3D" id="1.20.1740.10">
    <property type="entry name" value="Amino acid/polyamine transporter I"/>
    <property type="match status" value="1"/>
</dbReference>
<keyword evidence="3 6" id="KW-0812">Transmembrane</keyword>
<proteinExistence type="predicted"/>
<feature type="transmembrane region" description="Helical" evidence="6">
    <location>
        <begin position="175"/>
        <end position="199"/>
    </location>
</feature>
<keyword evidence="5 6" id="KW-0472">Membrane</keyword>
<evidence type="ECO:0000256" key="6">
    <source>
        <dbReference type="SAM" id="Phobius"/>
    </source>
</evidence>
<evidence type="ECO:0000256" key="5">
    <source>
        <dbReference type="ARBA" id="ARBA00023136"/>
    </source>
</evidence>
<dbReference type="PANTHER" id="PTHR42770:SF7">
    <property type="entry name" value="MEMBRANE PROTEIN"/>
    <property type="match status" value="1"/>
</dbReference>
<dbReference type="Pfam" id="PF13520">
    <property type="entry name" value="AA_permease_2"/>
    <property type="match status" value="1"/>
</dbReference>
<evidence type="ECO:0000313" key="7">
    <source>
        <dbReference type="EMBL" id="CAB4778373.1"/>
    </source>
</evidence>
<comment type="subcellular location">
    <subcellularLocation>
        <location evidence="1">Cell membrane</location>
        <topology evidence="1">Multi-pass membrane protein</topology>
    </subcellularLocation>
</comment>
<accession>A0A6J6W5J2</accession>
<keyword evidence="4 6" id="KW-1133">Transmembrane helix</keyword>
<feature type="transmembrane region" description="Helical" evidence="6">
    <location>
        <begin position="139"/>
        <end position="163"/>
    </location>
</feature>
<dbReference type="PANTHER" id="PTHR42770">
    <property type="entry name" value="AMINO ACID TRANSPORTER-RELATED"/>
    <property type="match status" value="1"/>
</dbReference>
<feature type="transmembrane region" description="Helical" evidence="6">
    <location>
        <begin position="352"/>
        <end position="372"/>
    </location>
</feature>
<evidence type="ECO:0000256" key="2">
    <source>
        <dbReference type="ARBA" id="ARBA00022475"/>
    </source>
</evidence>
<keyword evidence="2" id="KW-1003">Cell membrane</keyword>
<dbReference type="PIRSF" id="PIRSF006060">
    <property type="entry name" value="AA_transporter"/>
    <property type="match status" value="1"/>
</dbReference>
<feature type="transmembrane region" description="Helical" evidence="6">
    <location>
        <begin position="250"/>
        <end position="274"/>
    </location>
</feature>
<dbReference type="InterPro" id="IPR002293">
    <property type="entry name" value="AA/rel_permease1"/>
</dbReference>
<evidence type="ECO:0000256" key="1">
    <source>
        <dbReference type="ARBA" id="ARBA00004651"/>
    </source>
</evidence>
<reference evidence="7" key="1">
    <citation type="submission" date="2020-05" db="EMBL/GenBank/DDBJ databases">
        <authorList>
            <person name="Chiriac C."/>
            <person name="Salcher M."/>
            <person name="Ghai R."/>
            <person name="Kavagutti S V."/>
        </authorList>
    </citation>
    <scope>NUCLEOTIDE SEQUENCE</scope>
</reference>
<evidence type="ECO:0000256" key="3">
    <source>
        <dbReference type="ARBA" id="ARBA00022692"/>
    </source>
</evidence>
<feature type="transmembrane region" description="Helical" evidence="6">
    <location>
        <begin position="416"/>
        <end position="435"/>
    </location>
</feature>
<evidence type="ECO:0000256" key="4">
    <source>
        <dbReference type="ARBA" id="ARBA00022989"/>
    </source>
</evidence>
<feature type="transmembrane region" description="Helical" evidence="6">
    <location>
        <begin position="304"/>
        <end position="331"/>
    </location>
</feature>
<dbReference type="AlphaFoldDB" id="A0A6J6W5J2"/>
<dbReference type="GO" id="GO:0022857">
    <property type="term" value="F:transmembrane transporter activity"/>
    <property type="evidence" value="ECO:0007669"/>
    <property type="project" value="InterPro"/>
</dbReference>
<feature type="transmembrane region" description="Helical" evidence="6">
    <location>
        <begin position="378"/>
        <end position="404"/>
    </location>
</feature>
<name>A0A6J6W5J2_9ZZZZ</name>
<dbReference type="InterPro" id="IPR050367">
    <property type="entry name" value="APC_superfamily"/>
</dbReference>
<protein>
    <submittedName>
        <fullName evidence="7">Unannotated protein</fullName>
    </submittedName>
</protein>
<gene>
    <name evidence="7" type="ORF">UFOPK2958_00351</name>
</gene>
<dbReference type="GO" id="GO:0005886">
    <property type="term" value="C:plasma membrane"/>
    <property type="evidence" value="ECO:0007669"/>
    <property type="project" value="UniProtKB-SubCell"/>
</dbReference>
<feature type="transmembrane region" description="Helical" evidence="6">
    <location>
        <begin position="53"/>
        <end position="76"/>
    </location>
</feature>
<sequence>MSDTVSNQTSSPEHNLRGGVLGLFDSAIMGIAGSAPAYSIAATTTALFGTVAFGGPAALLYCGIPMFGIVFAFNYLSRHDQSAGASYSWVRRALHPVLGYLSGWAVFVSALIFMVIATFPAGASVLSLFSDSLAHSTGWITFFGALFFLLMVGAVAAGVTVTVKVQIIMSCVEIFFLALFAALAIFNTPHVAHFSWSWFSPSIFHEPGGSGFSMATFTGGALLAAFYYWGWDVTANLNEETKDAKRTSGLGGIIGAFVVFMLFEVFTIASNLVLTPAQLTNEDNAADILQVLGQAVWEGWGGKLIVVSVLLSTVATLETTLIQVTRTLFVMGRDHTLPRALGTVHKDRKSPFVATMVIAVLSLCLFVGSQYIGNVSTIMSAGYSAIGLQICFYYSLAGLSVVILYRRQIFKSVSNFIFIGLWPLLGSVFMGYVFFKVIPELDNTTLWVGLGAMGLGLIPMFYFWLVVKAPYFKMAAKADRHVVIEELEELEANL</sequence>
<feature type="transmembrane region" description="Helical" evidence="6">
    <location>
        <begin position="20"/>
        <end position="41"/>
    </location>
</feature>
<feature type="transmembrane region" description="Helical" evidence="6">
    <location>
        <begin position="97"/>
        <end position="119"/>
    </location>
</feature>
<organism evidence="7">
    <name type="scientific">freshwater metagenome</name>
    <dbReference type="NCBI Taxonomy" id="449393"/>
    <lineage>
        <taxon>unclassified sequences</taxon>
        <taxon>metagenomes</taxon>
        <taxon>ecological metagenomes</taxon>
    </lineage>
</organism>
<dbReference type="EMBL" id="CAFAAB010000025">
    <property type="protein sequence ID" value="CAB4778373.1"/>
    <property type="molecule type" value="Genomic_DNA"/>
</dbReference>
<feature type="transmembrane region" description="Helical" evidence="6">
    <location>
        <begin position="211"/>
        <end position="229"/>
    </location>
</feature>